<dbReference type="AlphaFoldDB" id="A0A7W2JHY7"/>
<protein>
    <recommendedName>
        <fullName evidence="5">Peptide methionine sulfoxide reductase MsrA</fullName>
        <shortName evidence="5">Protein-methionine-S-oxide reductase</shortName>
        <ecNumber evidence="5">1.8.4.11</ecNumber>
    </recommendedName>
    <alternativeName>
        <fullName evidence="5">Peptide-methionine (S)-S-oxide reductase</fullName>
        <shortName evidence="5">Peptide Met(O) reductase</shortName>
    </alternativeName>
</protein>
<dbReference type="NCBIfam" id="TIGR00401">
    <property type="entry name" value="msrA"/>
    <property type="match status" value="1"/>
</dbReference>
<comment type="caution">
    <text evidence="7">The sequence shown here is derived from an EMBL/GenBank/DDBJ whole genome shotgun (WGS) entry which is preliminary data.</text>
</comment>
<evidence type="ECO:0000256" key="3">
    <source>
        <dbReference type="ARBA" id="ARBA00047806"/>
    </source>
</evidence>
<evidence type="ECO:0000313" key="8">
    <source>
        <dbReference type="Proteomes" id="UP000556620"/>
    </source>
</evidence>
<keyword evidence="2 5" id="KW-0560">Oxidoreductase</keyword>
<dbReference type="InterPro" id="IPR050162">
    <property type="entry name" value="MsrA_MetSO_reductase"/>
</dbReference>
<sequence length="155" mass="17247">MTDVDETFEIEQATFASGCFWGAEAAFRALPGVLDSRVGYAQATAAEPEAIEVVQIDFNPKIVSFDQIIEHFWKLHDPTSSDRQGTHVGVKYRSAVFYHSARQSTLALAAKQRLEVSGYFDKPVVTVILPLGNFELAHEDHQRYLEKHGSSSCSI</sequence>
<comment type="function">
    <text evidence="5">Has an important function as a repair enzyme for proteins that have been inactivated by oxidation. Catalyzes the reversible oxidation-reduction of methionine sulfoxide in proteins to methionine.</text>
</comment>
<comment type="catalytic activity">
    <reaction evidence="4 5">
        <text>[thioredoxin]-disulfide + L-methionine + H2O = L-methionine (S)-S-oxide + [thioredoxin]-dithiol</text>
        <dbReference type="Rhea" id="RHEA:19993"/>
        <dbReference type="Rhea" id="RHEA-COMP:10698"/>
        <dbReference type="Rhea" id="RHEA-COMP:10700"/>
        <dbReference type="ChEBI" id="CHEBI:15377"/>
        <dbReference type="ChEBI" id="CHEBI:29950"/>
        <dbReference type="ChEBI" id="CHEBI:50058"/>
        <dbReference type="ChEBI" id="CHEBI:57844"/>
        <dbReference type="ChEBI" id="CHEBI:58772"/>
        <dbReference type="EC" id="1.8.4.11"/>
    </reaction>
</comment>
<dbReference type="EMBL" id="JACGCU010000011">
    <property type="protein sequence ID" value="MBA6059308.1"/>
    <property type="molecule type" value="Genomic_DNA"/>
</dbReference>
<evidence type="ECO:0000313" key="7">
    <source>
        <dbReference type="EMBL" id="MBA6059308.1"/>
    </source>
</evidence>
<comment type="similarity">
    <text evidence="1 5">Belongs to the MsrA Met sulfoxide reductase family.</text>
</comment>
<dbReference type="EC" id="1.8.4.11" evidence="5"/>
<dbReference type="GO" id="GO:0008113">
    <property type="term" value="F:peptide-methionine (S)-S-oxide reductase activity"/>
    <property type="evidence" value="ECO:0007669"/>
    <property type="project" value="UniProtKB-UniRule"/>
</dbReference>
<organism evidence="7 8">
    <name type="scientific">Pseudomonas juntendi</name>
    <dbReference type="NCBI Taxonomy" id="2666183"/>
    <lineage>
        <taxon>Bacteria</taxon>
        <taxon>Pseudomonadati</taxon>
        <taxon>Pseudomonadota</taxon>
        <taxon>Gammaproteobacteria</taxon>
        <taxon>Pseudomonadales</taxon>
        <taxon>Pseudomonadaceae</taxon>
        <taxon>Pseudomonas</taxon>
    </lineage>
</organism>
<dbReference type="Proteomes" id="UP000556620">
    <property type="component" value="Unassembled WGS sequence"/>
</dbReference>
<dbReference type="PANTHER" id="PTHR42799">
    <property type="entry name" value="MITOCHONDRIAL PEPTIDE METHIONINE SULFOXIDE REDUCTASE"/>
    <property type="match status" value="1"/>
</dbReference>
<accession>A0A7W2JHY7</accession>
<name>A0A7W2JHY7_9PSED</name>
<comment type="catalytic activity">
    <reaction evidence="3 5">
        <text>L-methionyl-[protein] + [thioredoxin]-disulfide + H2O = L-methionyl-(S)-S-oxide-[protein] + [thioredoxin]-dithiol</text>
        <dbReference type="Rhea" id="RHEA:14217"/>
        <dbReference type="Rhea" id="RHEA-COMP:10698"/>
        <dbReference type="Rhea" id="RHEA-COMP:10700"/>
        <dbReference type="Rhea" id="RHEA-COMP:12313"/>
        <dbReference type="Rhea" id="RHEA-COMP:12315"/>
        <dbReference type="ChEBI" id="CHEBI:15377"/>
        <dbReference type="ChEBI" id="CHEBI:16044"/>
        <dbReference type="ChEBI" id="CHEBI:29950"/>
        <dbReference type="ChEBI" id="CHEBI:44120"/>
        <dbReference type="ChEBI" id="CHEBI:50058"/>
        <dbReference type="EC" id="1.8.4.11"/>
    </reaction>
</comment>
<dbReference type="Gene3D" id="3.30.1060.10">
    <property type="entry name" value="Peptide methionine sulphoxide reductase MsrA"/>
    <property type="match status" value="1"/>
</dbReference>
<evidence type="ECO:0000256" key="1">
    <source>
        <dbReference type="ARBA" id="ARBA00005591"/>
    </source>
</evidence>
<dbReference type="HAMAP" id="MF_01401">
    <property type="entry name" value="MsrA"/>
    <property type="match status" value="1"/>
</dbReference>
<feature type="domain" description="Peptide methionine sulphoxide reductase MsrA" evidence="6">
    <location>
        <begin position="12"/>
        <end position="153"/>
    </location>
</feature>
<dbReference type="RefSeq" id="WP_182366038.1">
    <property type="nucleotide sequence ID" value="NZ_JACGCU010000011.1"/>
</dbReference>
<evidence type="ECO:0000256" key="4">
    <source>
        <dbReference type="ARBA" id="ARBA00048782"/>
    </source>
</evidence>
<evidence type="ECO:0000256" key="5">
    <source>
        <dbReference type="HAMAP-Rule" id="MF_01401"/>
    </source>
</evidence>
<dbReference type="InterPro" id="IPR036509">
    <property type="entry name" value="Met_Sox_Rdtase_MsrA_sf"/>
</dbReference>
<dbReference type="InterPro" id="IPR002569">
    <property type="entry name" value="Met_Sox_Rdtase_MsrA_dom"/>
</dbReference>
<reference evidence="7 8" key="1">
    <citation type="submission" date="2020-07" db="EMBL/GenBank/DDBJ databases">
        <title>Diversity of carbapenemase encoding genes among Pseudomonas putida group clinical isolates in a tertiary Brazilian hospital.</title>
        <authorList>
            <person name="Alberto-Lei F."/>
            <person name="Nodari C.S."/>
            <person name="Streling A.P."/>
            <person name="Paulino J.T."/>
            <person name="Bessa-Neto F.O."/>
            <person name="Cayo R."/>
            <person name="Gales A.C."/>
        </authorList>
    </citation>
    <scope>NUCLEOTIDE SEQUENCE [LARGE SCALE GENOMIC DNA]</scope>
    <source>
        <strain evidence="7 8">14535</strain>
    </source>
</reference>
<dbReference type="Pfam" id="PF01625">
    <property type="entry name" value="PMSR"/>
    <property type="match status" value="1"/>
</dbReference>
<evidence type="ECO:0000259" key="6">
    <source>
        <dbReference type="Pfam" id="PF01625"/>
    </source>
</evidence>
<feature type="active site" evidence="5">
    <location>
        <position position="19"/>
    </location>
</feature>
<dbReference type="GO" id="GO:0034599">
    <property type="term" value="P:cellular response to oxidative stress"/>
    <property type="evidence" value="ECO:0007669"/>
    <property type="project" value="TreeGrafter"/>
</dbReference>
<gene>
    <name evidence="5 7" type="primary">msrA</name>
    <name evidence="7" type="ORF">H4C44_09015</name>
</gene>
<proteinExistence type="inferred from homology"/>
<evidence type="ECO:0000256" key="2">
    <source>
        <dbReference type="ARBA" id="ARBA00023002"/>
    </source>
</evidence>
<dbReference type="SUPFAM" id="SSF55068">
    <property type="entry name" value="Peptide methionine sulfoxide reductase"/>
    <property type="match status" value="1"/>
</dbReference>
<dbReference type="PANTHER" id="PTHR42799:SF2">
    <property type="entry name" value="MITOCHONDRIAL PEPTIDE METHIONINE SULFOXIDE REDUCTASE"/>
    <property type="match status" value="1"/>
</dbReference>
<dbReference type="GO" id="GO:0005737">
    <property type="term" value="C:cytoplasm"/>
    <property type="evidence" value="ECO:0007669"/>
    <property type="project" value="TreeGrafter"/>
</dbReference>